<sequence length="245" mass="28524">RRKRSVSALLSNDEESITARSSRKSRAISRAIDEESEESTSIIHTHDRRMVPCNCSKYSEVVQDYSNPLPEDNPVSSDEDSDNNQNVIQRMEMEEIDDLSTDLLHQQRSRRYANQQATITEEEIPPELFITDKESSETDEESNETDEESNESEINNGNNNDYEYTEIFENYAPPVYEQFQDRISPDTNANRQFLWILLWIMSFRKRFNIPETATEALIQFIKLLLIEIGSSNFEEFPGSLYLARN</sequence>
<feature type="compositionally biased region" description="Acidic residues" evidence="1">
    <location>
        <begin position="137"/>
        <end position="151"/>
    </location>
</feature>
<evidence type="ECO:0000256" key="1">
    <source>
        <dbReference type="SAM" id="MobiDB-lite"/>
    </source>
</evidence>
<evidence type="ECO:0000313" key="3">
    <source>
        <dbReference type="Proteomes" id="UP000233469"/>
    </source>
</evidence>
<feature type="non-terminal residue" evidence="2">
    <location>
        <position position="1"/>
    </location>
</feature>
<gene>
    <name evidence="2" type="ORF">RhiirC2_802507</name>
</gene>
<organism evidence="2 3">
    <name type="scientific">Rhizophagus irregularis</name>
    <dbReference type="NCBI Taxonomy" id="588596"/>
    <lineage>
        <taxon>Eukaryota</taxon>
        <taxon>Fungi</taxon>
        <taxon>Fungi incertae sedis</taxon>
        <taxon>Mucoromycota</taxon>
        <taxon>Glomeromycotina</taxon>
        <taxon>Glomeromycetes</taxon>
        <taxon>Glomerales</taxon>
        <taxon>Glomeraceae</taxon>
        <taxon>Rhizophagus</taxon>
    </lineage>
</organism>
<reference evidence="2 3" key="1">
    <citation type="submission" date="2016-04" db="EMBL/GenBank/DDBJ databases">
        <title>Genome analyses suggest a sexual origin of heterokaryosis in a supposedly ancient asexual fungus.</title>
        <authorList>
            <person name="Ropars J."/>
            <person name="Sedzielewska K."/>
            <person name="Noel J."/>
            <person name="Charron P."/>
            <person name="Farinelli L."/>
            <person name="Marton T."/>
            <person name="Kruger M."/>
            <person name="Pelin A."/>
            <person name="Brachmann A."/>
            <person name="Corradi N."/>
        </authorList>
    </citation>
    <scope>NUCLEOTIDE SEQUENCE [LARGE SCALE GENOMIC DNA]</scope>
    <source>
        <strain evidence="2 3">C2</strain>
    </source>
</reference>
<feature type="region of interest" description="Disordered" evidence="1">
    <location>
        <begin position="120"/>
        <end position="161"/>
    </location>
</feature>
<comment type="caution">
    <text evidence="2">The sequence shown here is derived from an EMBL/GenBank/DDBJ whole genome shotgun (WGS) entry which is preliminary data.</text>
</comment>
<feature type="region of interest" description="Disordered" evidence="1">
    <location>
        <begin position="1"/>
        <end position="41"/>
    </location>
</feature>
<accession>A0A2N1M1C1</accession>
<dbReference type="AlphaFoldDB" id="A0A2N1M1C1"/>
<dbReference type="VEuPathDB" id="FungiDB:RhiirFUN_003925"/>
<dbReference type="VEuPathDB" id="FungiDB:RhiirFUN_013466"/>
<feature type="compositionally biased region" description="Low complexity" evidence="1">
    <location>
        <begin position="152"/>
        <end position="161"/>
    </location>
</feature>
<name>A0A2N1M1C1_9GLOM</name>
<feature type="region of interest" description="Disordered" evidence="1">
    <location>
        <begin position="64"/>
        <end position="83"/>
    </location>
</feature>
<dbReference type="VEuPathDB" id="FungiDB:RhiirA1_403829"/>
<reference evidence="2 3" key="2">
    <citation type="submission" date="2017-10" db="EMBL/GenBank/DDBJ databases">
        <title>Extensive intraspecific genome diversity in a model arbuscular mycorrhizal fungus.</title>
        <authorList>
            <person name="Chen E.C.H."/>
            <person name="Morin E."/>
            <person name="Baudet D."/>
            <person name="Noel J."/>
            <person name="Ndikumana S."/>
            <person name="Charron P."/>
            <person name="St-Onge C."/>
            <person name="Giorgi J."/>
            <person name="Grigoriev I.V."/>
            <person name="Roux C."/>
            <person name="Martin F.M."/>
            <person name="Corradi N."/>
        </authorList>
    </citation>
    <scope>NUCLEOTIDE SEQUENCE [LARGE SCALE GENOMIC DNA]</scope>
    <source>
        <strain evidence="2 3">C2</strain>
    </source>
</reference>
<dbReference type="VEuPathDB" id="FungiDB:FUN_022663"/>
<feature type="non-terminal residue" evidence="2">
    <location>
        <position position="245"/>
    </location>
</feature>
<dbReference type="EMBL" id="LLXL01007710">
    <property type="protein sequence ID" value="PKK55396.1"/>
    <property type="molecule type" value="Genomic_DNA"/>
</dbReference>
<evidence type="ECO:0000313" key="2">
    <source>
        <dbReference type="EMBL" id="PKK55396.1"/>
    </source>
</evidence>
<dbReference type="Proteomes" id="UP000233469">
    <property type="component" value="Unassembled WGS sequence"/>
</dbReference>
<proteinExistence type="predicted"/>
<protein>
    <submittedName>
        <fullName evidence="2">Uncharacterized protein</fullName>
    </submittedName>
</protein>